<dbReference type="EMBL" id="LCTV02000002">
    <property type="protein sequence ID" value="PRQ76526.1"/>
    <property type="molecule type" value="Genomic_DNA"/>
</dbReference>
<comment type="caution">
    <text evidence="3">The sequence shown here is derived from an EMBL/GenBank/DDBJ whole genome shotgun (WGS) entry which is preliminary data.</text>
</comment>
<evidence type="ECO:0000313" key="3">
    <source>
        <dbReference type="EMBL" id="PRQ76526.1"/>
    </source>
</evidence>
<keyword evidence="2" id="KW-0732">Signal</keyword>
<evidence type="ECO:0000313" key="4">
    <source>
        <dbReference type="Proteomes" id="UP000239560"/>
    </source>
</evidence>
<reference evidence="3 4" key="1">
    <citation type="journal article" date="2018" name="Elife">
        <title>Functional genomics of lipid metabolism in the oleaginous yeast Rhodosporidium toruloides.</title>
        <authorList>
            <person name="Coradetti S.T."/>
            <person name="Pinel D."/>
            <person name="Geiselman G."/>
            <person name="Ito M."/>
            <person name="Mondo S."/>
            <person name="Reilly M.C."/>
            <person name="Cheng Y.F."/>
            <person name="Bauer S."/>
            <person name="Grigoriev I."/>
            <person name="Gladden J.M."/>
            <person name="Simmons B.A."/>
            <person name="Brem R."/>
            <person name="Arkin A.P."/>
            <person name="Skerker J.M."/>
        </authorList>
    </citation>
    <scope>NUCLEOTIDE SEQUENCE [LARGE SCALE GENOMIC DNA]</scope>
    <source>
        <strain evidence="3 4">NBRC 0880</strain>
    </source>
</reference>
<organism evidence="3 4">
    <name type="scientific">Rhodotorula toruloides</name>
    <name type="common">Yeast</name>
    <name type="synonym">Rhodosporidium toruloides</name>
    <dbReference type="NCBI Taxonomy" id="5286"/>
    <lineage>
        <taxon>Eukaryota</taxon>
        <taxon>Fungi</taxon>
        <taxon>Dikarya</taxon>
        <taxon>Basidiomycota</taxon>
        <taxon>Pucciniomycotina</taxon>
        <taxon>Microbotryomycetes</taxon>
        <taxon>Sporidiobolales</taxon>
        <taxon>Sporidiobolaceae</taxon>
        <taxon>Rhodotorula</taxon>
    </lineage>
</organism>
<evidence type="ECO:0000256" key="1">
    <source>
        <dbReference type="SAM" id="MobiDB-lite"/>
    </source>
</evidence>
<gene>
    <name evidence="3" type="ORF">AAT19DRAFT_11944</name>
</gene>
<dbReference type="AlphaFoldDB" id="A0A2T0AET3"/>
<feature type="region of interest" description="Disordered" evidence="1">
    <location>
        <begin position="171"/>
        <end position="200"/>
    </location>
</feature>
<name>A0A2T0AET3_RHOTO</name>
<protein>
    <recommendedName>
        <fullName evidence="5">Secreted protein</fullName>
    </recommendedName>
</protein>
<evidence type="ECO:0000256" key="2">
    <source>
        <dbReference type="SAM" id="SignalP"/>
    </source>
</evidence>
<accession>A0A2T0AET3</accession>
<proteinExistence type="predicted"/>
<feature type="chain" id="PRO_5015536944" description="Secreted protein" evidence="2">
    <location>
        <begin position="21"/>
        <end position="200"/>
    </location>
</feature>
<evidence type="ECO:0008006" key="5">
    <source>
        <dbReference type="Google" id="ProtNLM"/>
    </source>
</evidence>
<sequence length="200" mass="20282">MYPILPVACWTMTGCAGCAGCTGPGDCAGGWPSGTAAGEGGRKWVFEASEVLACAAGGAGAVGGGMKPEVELVEAVGGGTKPRGRLVMPGGAVGGGRKPGIVVEPGSRTISHHATSFFPSTHLPSSCWTAFCAESGDGTLNEPSKSPFVGENLSPFSTNGPQRVSRARWWRTPPGSVGGKPCRTTRGCSGVGTWRRSRST</sequence>
<feature type="signal peptide" evidence="2">
    <location>
        <begin position="1"/>
        <end position="20"/>
    </location>
</feature>
<dbReference type="Proteomes" id="UP000239560">
    <property type="component" value="Unassembled WGS sequence"/>
</dbReference>